<dbReference type="Pfam" id="PF01209">
    <property type="entry name" value="Ubie_methyltran"/>
    <property type="match status" value="1"/>
</dbReference>
<dbReference type="PANTHER" id="PTHR42912">
    <property type="entry name" value="METHYLTRANSFERASE"/>
    <property type="match status" value="1"/>
</dbReference>
<reference evidence="4" key="2">
    <citation type="submission" date="2008-08" db="EMBL/GenBank/DDBJ databases">
        <authorList>
            <consortium name="Diatom Consortium"/>
            <person name="Grigoriev I."/>
            <person name="Grimwood J."/>
            <person name="Kuo A."/>
            <person name="Otillar R.P."/>
            <person name="Salamov A."/>
            <person name="Detter J.C."/>
            <person name="Lindquist E."/>
            <person name="Shapiro H."/>
            <person name="Lucas S."/>
            <person name="Glavina del Rio T."/>
            <person name="Pitluck S."/>
            <person name="Rokhsar D."/>
            <person name="Bowler C."/>
        </authorList>
    </citation>
    <scope>GENOME REANNOTATION</scope>
    <source>
        <strain evidence="4">CCAP 1055/1</strain>
    </source>
</reference>
<dbReference type="EMBL" id="CP001141">
    <property type="protein sequence ID" value="ACI65158.1"/>
    <property type="molecule type" value="Genomic_DNA"/>
</dbReference>
<evidence type="ECO:0000313" key="3">
    <source>
        <dbReference type="EMBL" id="ACI65158.1"/>
    </source>
</evidence>
<dbReference type="InParanoid" id="B5Y3N5"/>
<evidence type="ECO:0000256" key="1">
    <source>
        <dbReference type="SAM" id="SignalP"/>
    </source>
</evidence>
<dbReference type="Pfam" id="PF13649">
    <property type="entry name" value="Methyltransf_25"/>
    <property type="match status" value="1"/>
</dbReference>
<evidence type="ECO:0000313" key="4">
    <source>
        <dbReference type="Proteomes" id="UP000000759"/>
    </source>
</evidence>
<dbReference type="GO" id="GO:0008168">
    <property type="term" value="F:methyltransferase activity"/>
    <property type="evidence" value="ECO:0007669"/>
    <property type="project" value="TreeGrafter"/>
</dbReference>
<dbReference type="OMA" id="SREMIAM"/>
<dbReference type="HOGENOM" id="CLU_864631_0_0_1"/>
<protein>
    <recommendedName>
        <fullName evidence="2">Methyltransferase domain-containing protein</fullName>
    </recommendedName>
</protein>
<feature type="signal peptide" evidence="1">
    <location>
        <begin position="1"/>
        <end position="19"/>
    </location>
</feature>
<dbReference type="InterPro" id="IPR029063">
    <property type="entry name" value="SAM-dependent_MTases_sf"/>
</dbReference>
<dbReference type="Gene3D" id="3.40.50.150">
    <property type="entry name" value="Vaccinia Virus protein VP39"/>
    <property type="match status" value="1"/>
</dbReference>
<sequence length="335" mass="37275">MKPFAAFVLTFLALPSVDALAPNSFPTKKHNPSLLRPQKLISEKTAPLIKEACVTSIAHNRQAVTHKKWGVDNAFADEYWYDKRIHTLGNVGFWGAVHAACAPLSTKLIDVLAYEGVDIRQKVSNELKAIVRKTKEARVLDLCCGVGISTRALRNAFPEAKTVMGIDTSSEMVEMAKFLTRHLSFVKPLFGQLSVDVSVGYTVLKEQGKKIKKAANEAAEFVKANAEDTKFPDQSFDLVTVMYAFHEAPKLGREKILKEARRLLQPGGTLAVIDISTDYKPSSTMLKGEPYVLEYQKNIHHQLESLKGFLRPEYKTLVPGHVGMWILRRSPNAVA</sequence>
<feature type="chain" id="PRO_5002841120" description="Methyltransferase domain-containing protein" evidence="1">
    <location>
        <begin position="20"/>
        <end position="335"/>
    </location>
</feature>
<keyword evidence="4" id="KW-1185">Reference proteome</keyword>
<feature type="domain" description="Methyltransferase" evidence="2">
    <location>
        <begin position="139"/>
        <end position="180"/>
    </location>
</feature>
<dbReference type="eggNOG" id="ENOG502S5NT">
    <property type="taxonomic scope" value="Eukaryota"/>
</dbReference>
<dbReference type="PaxDb" id="2850-Phatr46747"/>
<dbReference type="InterPro" id="IPR050508">
    <property type="entry name" value="Methyltransf_Superfamily"/>
</dbReference>
<dbReference type="OrthoDB" id="2013972at2759"/>
<organism evidence="3 4">
    <name type="scientific">Phaeodactylum tricornutum (strain CCAP 1055/1)</name>
    <dbReference type="NCBI Taxonomy" id="556484"/>
    <lineage>
        <taxon>Eukaryota</taxon>
        <taxon>Sar</taxon>
        <taxon>Stramenopiles</taxon>
        <taxon>Ochrophyta</taxon>
        <taxon>Bacillariophyta</taxon>
        <taxon>Bacillariophyceae</taxon>
        <taxon>Bacillariophycidae</taxon>
        <taxon>Naviculales</taxon>
        <taxon>Phaeodactylaceae</taxon>
        <taxon>Phaeodactylum</taxon>
    </lineage>
</organism>
<proteinExistence type="predicted"/>
<name>B5Y3N5_PHATC</name>
<dbReference type="PANTHER" id="PTHR42912:SF93">
    <property type="entry name" value="N6-ADENOSINE-METHYLTRANSFERASE TMT1A"/>
    <property type="match status" value="1"/>
</dbReference>
<dbReference type="GeneID" id="7204521"/>
<gene>
    <name evidence="3" type="ORF">PHATR_46747</name>
</gene>
<dbReference type="SUPFAM" id="SSF53335">
    <property type="entry name" value="S-adenosyl-L-methionine-dependent methyltransferases"/>
    <property type="match status" value="1"/>
</dbReference>
<dbReference type="CDD" id="cd02440">
    <property type="entry name" value="AdoMet_MTases"/>
    <property type="match status" value="1"/>
</dbReference>
<dbReference type="RefSeq" id="XP_002185688.1">
    <property type="nucleotide sequence ID" value="XM_002185652.1"/>
</dbReference>
<dbReference type="AlphaFoldDB" id="B5Y3N5"/>
<evidence type="ECO:0000259" key="2">
    <source>
        <dbReference type="Pfam" id="PF13649"/>
    </source>
</evidence>
<dbReference type="InterPro" id="IPR041698">
    <property type="entry name" value="Methyltransf_25"/>
</dbReference>
<keyword evidence="1" id="KW-0732">Signal</keyword>
<dbReference type="KEGG" id="pti:PHATR_46747"/>
<dbReference type="Proteomes" id="UP000000759">
    <property type="component" value="Chromosome 11"/>
</dbReference>
<reference evidence="3 4" key="1">
    <citation type="journal article" date="2008" name="Nature">
        <title>The Phaeodactylum genome reveals the evolutionary history of diatom genomes.</title>
        <authorList>
            <person name="Bowler C."/>
            <person name="Allen A.E."/>
            <person name="Badger J.H."/>
            <person name="Grimwood J."/>
            <person name="Jabbari K."/>
            <person name="Kuo A."/>
            <person name="Maheswari U."/>
            <person name="Martens C."/>
            <person name="Maumus F."/>
            <person name="Otillar R.P."/>
            <person name="Rayko E."/>
            <person name="Salamov A."/>
            <person name="Vandepoele K."/>
            <person name="Beszteri B."/>
            <person name="Gruber A."/>
            <person name="Heijde M."/>
            <person name="Katinka M."/>
            <person name="Mock T."/>
            <person name="Valentin K."/>
            <person name="Verret F."/>
            <person name="Berges J.A."/>
            <person name="Brownlee C."/>
            <person name="Cadoret J.P."/>
            <person name="Chiovitti A."/>
            <person name="Choi C.J."/>
            <person name="Coesel S."/>
            <person name="De Martino A."/>
            <person name="Detter J.C."/>
            <person name="Durkin C."/>
            <person name="Falciatore A."/>
            <person name="Fournet J."/>
            <person name="Haruta M."/>
            <person name="Huysman M.J."/>
            <person name="Jenkins B.D."/>
            <person name="Jiroutova K."/>
            <person name="Jorgensen R.E."/>
            <person name="Joubert Y."/>
            <person name="Kaplan A."/>
            <person name="Kroger N."/>
            <person name="Kroth P.G."/>
            <person name="La Roche J."/>
            <person name="Lindquist E."/>
            <person name="Lommer M."/>
            <person name="Martin-Jezequel V."/>
            <person name="Lopez P.J."/>
            <person name="Lucas S."/>
            <person name="Mangogna M."/>
            <person name="McGinnis K."/>
            <person name="Medlin L.K."/>
            <person name="Montsant A."/>
            <person name="Oudot-Le Secq M.P."/>
            <person name="Napoli C."/>
            <person name="Obornik M."/>
            <person name="Parker M.S."/>
            <person name="Petit J.L."/>
            <person name="Porcel B.M."/>
            <person name="Poulsen N."/>
            <person name="Robison M."/>
            <person name="Rychlewski L."/>
            <person name="Rynearson T.A."/>
            <person name="Schmutz J."/>
            <person name="Shapiro H."/>
            <person name="Siaut M."/>
            <person name="Stanley M."/>
            <person name="Sussman M.R."/>
            <person name="Taylor A.R."/>
            <person name="Vardi A."/>
            <person name="von Dassow P."/>
            <person name="Vyverman W."/>
            <person name="Willis A."/>
            <person name="Wyrwicz L.S."/>
            <person name="Rokhsar D.S."/>
            <person name="Weissenbach J."/>
            <person name="Armbrust E.V."/>
            <person name="Green B.R."/>
            <person name="Van de Peer Y."/>
            <person name="Grigoriev I.V."/>
        </authorList>
    </citation>
    <scope>NUCLEOTIDE SEQUENCE [LARGE SCALE GENOMIC DNA]</scope>
    <source>
        <strain evidence="3 4">CCAP 1055/1</strain>
    </source>
</reference>
<accession>B5Y3N5</accession>
<dbReference type="STRING" id="556484.B5Y3N5"/>